<comment type="caution">
    <text evidence="2">The sequence shown here is derived from an EMBL/GenBank/DDBJ whole genome shotgun (WGS) entry which is preliminary data.</text>
</comment>
<protein>
    <submittedName>
        <fullName evidence="2">Uncharacterized protein</fullName>
    </submittedName>
</protein>
<dbReference type="EMBL" id="JAINUG010000255">
    <property type="protein sequence ID" value="KAJ8385219.1"/>
    <property type="molecule type" value="Genomic_DNA"/>
</dbReference>
<organism evidence="2 3">
    <name type="scientific">Aldrovandia affinis</name>
    <dbReference type="NCBI Taxonomy" id="143900"/>
    <lineage>
        <taxon>Eukaryota</taxon>
        <taxon>Metazoa</taxon>
        <taxon>Chordata</taxon>
        <taxon>Craniata</taxon>
        <taxon>Vertebrata</taxon>
        <taxon>Euteleostomi</taxon>
        <taxon>Actinopterygii</taxon>
        <taxon>Neopterygii</taxon>
        <taxon>Teleostei</taxon>
        <taxon>Notacanthiformes</taxon>
        <taxon>Halosauridae</taxon>
        <taxon>Aldrovandia</taxon>
    </lineage>
</organism>
<dbReference type="Proteomes" id="UP001221898">
    <property type="component" value="Unassembled WGS sequence"/>
</dbReference>
<sequence length="120" mass="13779">MPPTHLCLPPRIEPFHAHARKRHYAVTHNYRAPRHSLRCDIRQQRGPRERERPLPGSATGLLRAPPTADGMSFPHTLRHLFINRPCDIAFLFPAASHLFPPSVQFKLRDGQCAHISVRTR</sequence>
<reference evidence="2" key="1">
    <citation type="journal article" date="2023" name="Science">
        <title>Genome structures resolve the early diversification of teleost fishes.</title>
        <authorList>
            <person name="Parey E."/>
            <person name="Louis A."/>
            <person name="Montfort J."/>
            <person name="Bouchez O."/>
            <person name="Roques C."/>
            <person name="Iampietro C."/>
            <person name="Lluch J."/>
            <person name="Castinel A."/>
            <person name="Donnadieu C."/>
            <person name="Desvignes T."/>
            <person name="Floi Bucao C."/>
            <person name="Jouanno E."/>
            <person name="Wen M."/>
            <person name="Mejri S."/>
            <person name="Dirks R."/>
            <person name="Jansen H."/>
            <person name="Henkel C."/>
            <person name="Chen W.J."/>
            <person name="Zahm M."/>
            <person name="Cabau C."/>
            <person name="Klopp C."/>
            <person name="Thompson A.W."/>
            <person name="Robinson-Rechavi M."/>
            <person name="Braasch I."/>
            <person name="Lecointre G."/>
            <person name="Bobe J."/>
            <person name="Postlethwait J.H."/>
            <person name="Berthelot C."/>
            <person name="Roest Crollius H."/>
            <person name="Guiguen Y."/>
        </authorList>
    </citation>
    <scope>NUCLEOTIDE SEQUENCE</scope>
    <source>
        <strain evidence="2">NC1722</strain>
    </source>
</reference>
<dbReference type="AlphaFoldDB" id="A0AAD7RJ73"/>
<gene>
    <name evidence="2" type="ORF">AAFF_G00190960</name>
</gene>
<feature type="compositionally biased region" description="Basic and acidic residues" evidence="1">
    <location>
        <begin position="42"/>
        <end position="53"/>
    </location>
</feature>
<proteinExistence type="predicted"/>
<evidence type="ECO:0000313" key="2">
    <source>
        <dbReference type="EMBL" id="KAJ8385219.1"/>
    </source>
</evidence>
<evidence type="ECO:0000256" key="1">
    <source>
        <dbReference type="SAM" id="MobiDB-lite"/>
    </source>
</evidence>
<keyword evidence="3" id="KW-1185">Reference proteome</keyword>
<name>A0AAD7RJ73_9TELE</name>
<feature type="region of interest" description="Disordered" evidence="1">
    <location>
        <begin position="42"/>
        <end position="68"/>
    </location>
</feature>
<accession>A0AAD7RJ73</accession>
<evidence type="ECO:0000313" key="3">
    <source>
        <dbReference type="Proteomes" id="UP001221898"/>
    </source>
</evidence>